<name>A0A6A6NXC2_9PEZI</name>
<evidence type="ECO:0000313" key="3">
    <source>
        <dbReference type="EMBL" id="KAF2456351.1"/>
    </source>
</evidence>
<accession>A0A6A6NXC2</accession>
<gene>
    <name evidence="3" type="ORF">BDY21DRAFT_379951</name>
</gene>
<keyword evidence="2" id="KW-0732">Signal</keyword>
<feature type="signal peptide" evidence="2">
    <location>
        <begin position="1"/>
        <end position="26"/>
    </location>
</feature>
<feature type="region of interest" description="Disordered" evidence="1">
    <location>
        <begin position="187"/>
        <end position="218"/>
    </location>
</feature>
<dbReference type="EMBL" id="MU001683">
    <property type="protein sequence ID" value="KAF2456351.1"/>
    <property type="molecule type" value="Genomic_DNA"/>
</dbReference>
<protein>
    <submittedName>
        <fullName evidence="3">Uncharacterized protein</fullName>
    </submittedName>
</protein>
<dbReference type="Proteomes" id="UP000799766">
    <property type="component" value="Unassembled WGS sequence"/>
</dbReference>
<evidence type="ECO:0000256" key="2">
    <source>
        <dbReference type="SAM" id="SignalP"/>
    </source>
</evidence>
<evidence type="ECO:0000256" key="1">
    <source>
        <dbReference type="SAM" id="MobiDB-lite"/>
    </source>
</evidence>
<evidence type="ECO:0000313" key="4">
    <source>
        <dbReference type="Proteomes" id="UP000799766"/>
    </source>
</evidence>
<reference evidence="3" key="1">
    <citation type="journal article" date="2020" name="Stud. Mycol.">
        <title>101 Dothideomycetes genomes: a test case for predicting lifestyles and emergence of pathogens.</title>
        <authorList>
            <person name="Haridas S."/>
            <person name="Albert R."/>
            <person name="Binder M."/>
            <person name="Bloem J."/>
            <person name="Labutti K."/>
            <person name="Salamov A."/>
            <person name="Andreopoulos B."/>
            <person name="Baker S."/>
            <person name="Barry K."/>
            <person name="Bills G."/>
            <person name="Bluhm B."/>
            <person name="Cannon C."/>
            <person name="Castanera R."/>
            <person name="Culley D."/>
            <person name="Daum C."/>
            <person name="Ezra D."/>
            <person name="Gonzalez J."/>
            <person name="Henrissat B."/>
            <person name="Kuo A."/>
            <person name="Liang C."/>
            <person name="Lipzen A."/>
            <person name="Lutzoni F."/>
            <person name="Magnuson J."/>
            <person name="Mondo S."/>
            <person name="Nolan M."/>
            <person name="Ohm R."/>
            <person name="Pangilinan J."/>
            <person name="Park H.-J."/>
            <person name="Ramirez L."/>
            <person name="Alfaro M."/>
            <person name="Sun H."/>
            <person name="Tritt A."/>
            <person name="Yoshinaga Y."/>
            <person name="Zwiers L.-H."/>
            <person name="Turgeon B."/>
            <person name="Goodwin S."/>
            <person name="Spatafora J."/>
            <person name="Crous P."/>
            <person name="Grigoriev I."/>
        </authorList>
    </citation>
    <scope>NUCLEOTIDE SEQUENCE</scope>
    <source>
        <strain evidence="3">ATCC 16933</strain>
    </source>
</reference>
<proteinExistence type="predicted"/>
<sequence>MDPRAMLMVCLNVLVSLVKYNGQVSGSEKVWVGEEASWEEVKAELVKVAKEGNGWWICGYAGAAEQEGEDEWEYTWNERGKQEERAPLRDAHDWEVLRQRFVRVAPGRRREKVCWVNHSKFRQMCTMQNLVHKAEMQLPGDDPEDPYPLQPVDWMEHIDQFPQVVPEMWGNPEEAVHDIRAWQKRQEAKKAARETQETGEDDAENPVGAADEVGLDRSDERETIENLPAMYGFVNPSACNEWHKFLGGEFLDGSWGVYWGSQRNWYALSTQAGSQKL</sequence>
<keyword evidence="4" id="KW-1185">Reference proteome</keyword>
<dbReference type="AlphaFoldDB" id="A0A6A6NXC2"/>
<feature type="compositionally biased region" description="Basic and acidic residues" evidence="1">
    <location>
        <begin position="187"/>
        <end position="196"/>
    </location>
</feature>
<organism evidence="3 4">
    <name type="scientific">Lineolata rhizophorae</name>
    <dbReference type="NCBI Taxonomy" id="578093"/>
    <lineage>
        <taxon>Eukaryota</taxon>
        <taxon>Fungi</taxon>
        <taxon>Dikarya</taxon>
        <taxon>Ascomycota</taxon>
        <taxon>Pezizomycotina</taxon>
        <taxon>Dothideomycetes</taxon>
        <taxon>Dothideomycetes incertae sedis</taxon>
        <taxon>Lineolatales</taxon>
        <taxon>Lineolataceae</taxon>
        <taxon>Lineolata</taxon>
    </lineage>
</organism>
<feature type="chain" id="PRO_5025447351" evidence="2">
    <location>
        <begin position="27"/>
        <end position="277"/>
    </location>
</feature>